<dbReference type="Gene3D" id="4.10.240.10">
    <property type="entry name" value="Zn(2)-C6 fungal-type DNA-binding domain"/>
    <property type="match status" value="1"/>
</dbReference>
<dbReference type="GO" id="GO:0045122">
    <property type="term" value="P:aflatoxin biosynthetic process"/>
    <property type="evidence" value="ECO:0007669"/>
    <property type="project" value="InterPro"/>
</dbReference>
<keyword evidence="2" id="KW-0805">Transcription regulation</keyword>
<dbReference type="GeneID" id="81590825"/>
<dbReference type="Proteomes" id="UP001213799">
    <property type="component" value="Unassembled WGS sequence"/>
</dbReference>
<dbReference type="SMART" id="SM00066">
    <property type="entry name" value="GAL4"/>
    <property type="match status" value="1"/>
</dbReference>
<evidence type="ECO:0000256" key="3">
    <source>
        <dbReference type="ARBA" id="ARBA00023125"/>
    </source>
</evidence>
<feature type="domain" description="Zn(2)-C6 fungal-type" evidence="6">
    <location>
        <begin position="25"/>
        <end position="55"/>
    </location>
</feature>
<dbReference type="InterPro" id="IPR001138">
    <property type="entry name" value="Zn2Cys6_DnaBD"/>
</dbReference>
<evidence type="ECO:0000259" key="6">
    <source>
        <dbReference type="PROSITE" id="PS50048"/>
    </source>
</evidence>
<evidence type="ECO:0000256" key="5">
    <source>
        <dbReference type="ARBA" id="ARBA00023242"/>
    </source>
</evidence>
<dbReference type="PANTHER" id="PTHR31069:SF31">
    <property type="entry name" value="MONODICTYPHENONE CLUSTER TRANSCRIPTION FACTOR-RELATED"/>
    <property type="match status" value="1"/>
</dbReference>
<dbReference type="GO" id="GO:0008270">
    <property type="term" value="F:zinc ion binding"/>
    <property type="evidence" value="ECO:0007669"/>
    <property type="project" value="InterPro"/>
</dbReference>
<proteinExistence type="predicted"/>
<dbReference type="Pfam" id="PF00172">
    <property type="entry name" value="Zn_clus"/>
    <property type="match status" value="1"/>
</dbReference>
<keyword evidence="3" id="KW-0238">DNA-binding</keyword>
<dbReference type="CDD" id="cd00067">
    <property type="entry name" value="GAL4"/>
    <property type="match status" value="1"/>
</dbReference>
<comment type="caution">
    <text evidence="7">The sequence shown here is derived from an EMBL/GenBank/DDBJ whole genome shotgun (WGS) entry which is preliminary data.</text>
</comment>
<gene>
    <name evidence="7" type="ORF">N7537_009529</name>
</gene>
<evidence type="ECO:0000256" key="1">
    <source>
        <dbReference type="ARBA" id="ARBA00022723"/>
    </source>
</evidence>
<dbReference type="PROSITE" id="PS00463">
    <property type="entry name" value="ZN2_CY6_FUNGAL_1"/>
    <property type="match status" value="1"/>
</dbReference>
<dbReference type="EMBL" id="JAQJAE010000005">
    <property type="protein sequence ID" value="KAJ5592625.1"/>
    <property type="molecule type" value="Genomic_DNA"/>
</dbReference>
<dbReference type="InterPro" id="IPR036864">
    <property type="entry name" value="Zn2-C6_fun-type_DNA-bd_sf"/>
</dbReference>
<keyword evidence="4" id="KW-0804">Transcription</keyword>
<dbReference type="PROSITE" id="PS50048">
    <property type="entry name" value="ZN2_CY6_FUNGAL_2"/>
    <property type="match status" value="1"/>
</dbReference>
<sequence length="391" mass="42630">MSTTAQSPLVAAAATAAPVRRLRDSCNRCAASKIKCSKEKPCCARCAKQGKVCEYFATKRAGRKPGNRAQNSTSPPVTQAWMPATLSEPTDRHPSPIPPSTESYSDFFSAGFVPSDPTIPATEMDVLNFQIDDFQSTSLSLPMLELPDGDDLDALLASSHEPSVVEVTTPAARPADIQYGPGVTCHFARALGLLKDLPSPSTLCSPSVRTPSGHAPTIYSVINCNEQAVEAISEMLQCDCTDDGHLLAILAIIVLKILTWYAVVVRQTPNIDAESAEWGFPSVDQPIQKRYAPEGKRSYGVDSDDHVRLTGQQILSQLHRVQRLVNTLSQRFQCVGGRDGAPPTPPFDNNADLFTSIETMFPFPISIFDQMQANLRKRLRDLSAEIMDLLR</sequence>
<evidence type="ECO:0000256" key="4">
    <source>
        <dbReference type="ARBA" id="ARBA00023163"/>
    </source>
</evidence>
<dbReference type="Pfam" id="PF08493">
    <property type="entry name" value="AflR"/>
    <property type="match status" value="1"/>
</dbReference>
<reference evidence="7" key="1">
    <citation type="journal article" date="2023" name="IMA Fungus">
        <title>Comparative genomic study of the Penicillium genus elucidates a diverse pangenome and 15 lateral gene transfer events.</title>
        <authorList>
            <person name="Petersen C."/>
            <person name="Sorensen T."/>
            <person name="Nielsen M.R."/>
            <person name="Sondergaard T.E."/>
            <person name="Sorensen J.L."/>
            <person name="Fitzpatrick D.A."/>
            <person name="Frisvad J.C."/>
            <person name="Nielsen K.L."/>
        </authorList>
    </citation>
    <scope>NUCLEOTIDE SEQUENCE</scope>
    <source>
        <strain evidence="7">IBT 12815</strain>
    </source>
</reference>
<dbReference type="GO" id="GO:0000981">
    <property type="term" value="F:DNA-binding transcription factor activity, RNA polymerase II-specific"/>
    <property type="evidence" value="ECO:0007669"/>
    <property type="project" value="InterPro"/>
</dbReference>
<evidence type="ECO:0000256" key="2">
    <source>
        <dbReference type="ARBA" id="ARBA00023015"/>
    </source>
</evidence>
<keyword evidence="1" id="KW-0479">Metal-binding</keyword>
<dbReference type="AlphaFoldDB" id="A0AAD6DT06"/>
<keyword evidence="5" id="KW-0539">Nucleus</keyword>
<accession>A0AAD6DT06</accession>
<organism evidence="7 8">
    <name type="scientific">Penicillium hordei</name>
    <dbReference type="NCBI Taxonomy" id="40994"/>
    <lineage>
        <taxon>Eukaryota</taxon>
        <taxon>Fungi</taxon>
        <taxon>Dikarya</taxon>
        <taxon>Ascomycota</taxon>
        <taxon>Pezizomycotina</taxon>
        <taxon>Eurotiomycetes</taxon>
        <taxon>Eurotiomycetidae</taxon>
        <taxon>Eurotiales</taxon>
        <taxon>Aspergillaceae</taxon>
        <taxon>Penicillium</taxon>
    </lineage>
</organism>
<dbReference type="InterPro" id="IPR013700">
    <property type="entry name" value="AflR"/>
</dbReference>
<evidence type="ECO:0000313" key="8">
    <source>
        <dbReference type="Proteomes" id="UP001213799"/>
    </source>
</evidence>
<reference evidence="7" key="2">
    <citation type="submission" date="2023-01" db="EMBL/GenBank/DDBJ databases">
        <authorList>
            <person name="Petersen C."/>
        </authorList>
    </citation>
    <scope>NUCLEOTIDE SEQUENCE</scope>
    <source>
        <strain evidence="7">IBT 12815</strain>
    </source>
</reference>
<dbReference type="PRINTS" id="PR00755">
    <property type="entry name" value="AFLATOXINBRP"/>
</dbReference>
<dbReference type="SUPFAM" id="SSF57701">
    <property type="entry name" value="Zn2/Cys6 DNA-binding domain"/>
    <property type="match status" value="1"/>
</dbReference>
<dbReference type="RefSeq" id="XP_056749251.1">
    <property type="nucleotide sequence ID" value="XM_056900583.1"/>
</dbReference>
<protein>
    <recommendedName>
        <fullName evidence="6">Zn(2)-C6 fungal-type domain-containing protein</fullName>
    </recommendedName>
</protein>
<name>A0AAD6DT06_9EURO</name>
<keyword evidence="8" id="KW-1185">Reference proteome</keyword>
<dbReference type="GO" id="GO:0003677">
    <property type="term" value="F:DNA binding"/>
    <property type="evidence" value="ECO:0007669"/>
    <property type="project" value="UniProtKB-KW"/>
</dbReference>
<dbReference type="InterPro" id="IPR050675">
    <property type="entry name" value="OAF3"/>
</dbReference>
<evidence type="ECO:0000313" key="7">
    <source>
        <dbReference type="EMBL" id="KAJ5592625.1"/>
    </source>
</evidence>
<dbReference type="GO" id="GO:0005634">
    <property type="term" value="C:nucleus"/>
    <property type="evidence" value="ECO:0007669"/>
    <property type="project" value="InterPro"/>
</dbReference>
<dbReference type="PANTHER" id="PTHR31069">
    <property type="entry name" value="OLEATE-ACTIVATED TRANSCRIPTION FACTOR 1-RELATED"/>
    <property type="match status" value="1"/>
</dbReference>